<feature type="coiled-coil region" evidence="1">
    <location>
        <begin position="224"/>
        <end position="316"/>
    </location>
</feature>
<feature type="compositionally biased region" description="Polar residues" evidence="2">
    <location>
        <begin position="476"/>
        <end position="494"/>
    </location>
</feature>
<feature type="region of interest" description="Disordered" evidence="2">
    <location>
        <begin position="465"/>
        <end position="515"/>
    </location>
</feature>
<comment type="caution">
    <text evidence="3">The sequence shown here is derived from an EMBL/GenBank/DDBJ whole genome shotgun (WGS) entry which is preliminary data.</text>
</comment>
<evidence type="ECO:0000256" key="1">
    <source>
        <dbReference type="SAM" id="Coils"/>
    </source>
</evidence>
<accession>A0A0J7Y8Y4</accession>
<name>A0A0J7Y8Y4_9SPHN</name>
<gene>
    <name evidence="3" type="ORF">V474_11815</name>
</gene>
<evidence type="ECO:0000313" key="4">
    <source>
        <dbReference type="Proteomes" id="UP000052268"/>
    </source>
</evidence>
<dbReference type="PATRIC" id="fig|1114963.3.peg.1269"/>
<proteinExistence type="predicted"/>
<reference evidence="3 4" key="1">
    <citation type="journal article" date="2015" name="G3 (Bethesda)">
        <title>Insights into Ongoing Evolution of the Hexachlorocyclohexane Catabolic Pathway from Comparative Genomics of Ten Sphingomonadaceae Strains.</title>
        <authorList>
            <person name="Pearce S.L."/>
            <person name="Oakeshott J.G."/>
            <person name="Pandey G."/>
        </authorList>
    </citation>
    <scope>NUCLEOTIDE SEQUENCE [LARGE SCALE GENOMIC DNA]</scope>
    <source>
        <strain evidence="3 4">LL02</strain>
    </source>
</reference>
<dbReference type="Gene3D" id="3.30.930.30">
    <property type="match status" value="1"/>
</dbReference>
<organism evidence="3 4">
    <name type="scientific">Novosphingobium barchaimii LL02</name>
    <dbReference type="NCBI Taxonomy" id="1114963"/>
    <lineage>
        <taxon>Bacteria</taxon>
        <taxon>Pseudomonadati</taxon>
        <taxon>Pseudomonadota</taxon>
        <taxon>Alphaproteobacteria</taxon>
        <taxon>Sphingomonadales</taxon>
        <taxon>Sphingomonadaceae</taxon>
        <taxon>Novosphingobium</taxon>
    </lineage>
</organism>
<dbReference type="Proteomes" id="UP000052268">
    <property type="component" value="Unassembled WGS sequence"/>
</dbReference>
<protein>
    <submittedName>
        <fullName evidence="3">Uncharacterized protein</fullName>
    </submittedName>
</protein>
<sequence>MYASHVDGAFIPAGKGKALHLLVKFPESVPVETTADAEAALKLAVDFAQRLFGGDAVFAARMDRDEKSLTNADLFLAPRYIKKTKHTEKMAISLSRHLKLMAKEQLGPIKEDKDILRQQGRALQDAFAQFLRERGFQAIRGQAKAAPEPDWSSPEAYAAATDRKIAAADREIAAQDRAEIEGRLADQEHGLADKAAGLVKGLENARQIGGDMIADSIAEAARIGDAAREEADMIRKQAEAEKEQLVDAARKQSEQLAQAMRDQAQADADAMALKADRAREEAKAASLAVRLANDEIEEAQRKRDKAIAEERAAQAATAAARSDAEIASRQLALVDRALDDNTLELRPDDGERGIWMNEAAMNRGEREAYRARWASWVRAAARSAAMALAKTREMVAAAKTKAERMVAAMKAKLAEDSTKLAAERTALSAKQVQMALDQKAMKKQQALVTSYLQVWEAIPPDRRSPEVNAAVKRTSGLKQQAMSLSPETAAQSKGRSSDLDAPMQPTRYRDHDGRP</sequence>
<keyword evidence="4" id="KW-1185">Reference proteome</keyword>
<dbReference type="EMBL" id="JACU01000002">
    <property type="protein sequence ID" value="KMS60047.1"/>
    <property type="molecule type" value="Genomic_DNA"/>
</dbReference>
<keyword evidence="1" id="KW-0175">Coiled coil</keyword>
<dbReference type="AlphaFoldDB" id="A0A0J7Y8Y4"/>
<evidence type="ECO:0000313" key="3">
    <source>
        <dbReference type="EMBL" id="KMS60047.1"/>
    </source>
</evidence>
<evidence type="ECO:0000256" key="2">
    <source>
        <dbReference type="SAM" id="MobiDB-lite"/>
    </source>
</evidence>